<comment type="caution">
    <text evidence="1">The sequence shown here is derived from an EMBL/GenBank/DDBJ whole genome shotgun (WGS) entry which is preliminary data.</text>
</comment>
<dbReference type="RefSeq" id="WP_378071600.1">
    <property type="nucleotide sequence ID" value="NZ_JBHSBL010000025.1"/>
</dbReference>
<protein>
    <submittedName>
        <fullName evidence="1">Kiwa anti-phage protein KwaB-like domain-containing protein</fullName>
    </submittedName>
</protein>
<dbReference type="EMBL" id="JBHSBL010000025">
    <property type="protein sequence ID" value="MFC4070717.1"/>
    <property type="molecule type" value="Genomic_DNA"/>
</dbReference>
<sequence length="224" mass="24866">MQGVRRLGTLQVISCRSLPVAQTEEIKRLKFYAVLIGDDPGNRTAFVHRGSPVQLATKGLVAVLSSALTRVENPIFAFRPEFDVVISPSGVFALNQKSFEALFKDSEPVLAKTSQWVEELSAVLPVESASKAYLADRLKANVHLRRKVQAILKKPHLHRLTTVDLVSAMQKHDLEPSDLIQNEELVFSSSTEREILQLLNEDLFKGDFSGDRYAASKKSPRPGS</sequence>
<evidence type="ECO:0000313" key="1">
    <source>
        <dbReference type="EMBL" id="MFC4070717.1"/>
    </source>
</evidence>
<keyword evidence="2" id="KW-1185">Reference proteome</keyword>
<proteinExistence type="predicted"/>
<reference evidence="2" key="1">
    <citation type="journal article" date="2019" name="Int. J. Syst. Evol. Microbiol.">
        <title>The Global Catalogue of Microorganisms (GCM) 10K type strain sequencing project: providing services to taxonomists for standard genome sequencing and annotation.</title>
        <authorList>
            <consortium name="The Broad Institute Genomics Platform"/>
            <consortium name="The Broad Institute Genome Sequencing Center for Infectious Disease"/>
            <person name="Wu L."/>
            <person name="Ma J."/>
        </authorList>
    </citation>
    <scope>NUCLEOTIDE SEQUENCE [LARGE SCALE GENOMIC DNA]</scope>
    <source>
        <strain evidence="2">TBRC 5832</strain>
    </source>
</reference>
<name>A0ABV8J2C3_9ACTN</name>
<dbReference type="InterPro" id="IPR032359">
    <property type="entry name" value="KwaB-like"/>
</dbReference>
<dbReference type="Pfam" id="PF16162">
    <property type="entry name" value="KwaB"/>
    <property type="match status" value="1"/>
</dbReference>
<dbReference type="Proteomes" id="UP001595867">
    <property type="component" value="Unassembled WGS sequence"/>
</dbReference>
<gene>
    <name evidence="1" type="ORF">ACFO0C_37790</name>
</gene>
<organism evidence="1 2">
    <name type="scientific">Actinoplanes subglobosus</name>
    <dbReference type="NCBI Taxonomy" id="1547892"/>
    <lineage>
        <taxon>Bacteria</taxon>
        <taxon>Bacillati</taxon>
        <taxon>Actinomycetota</taxon>
        <taxon>Actinomycetes</taxon>
        <taxon>Micromonosporales</taxon>
        <taxon>Micromonosporaceae</taxon>
        <taxon>Actinoplanes</taxon>
    </lineage>
</organism>
<accession>A0ABV8J2C3</accession>
<evidence type="ECO:0000313" key="2">
    <source>
        <dbReference type="Proteomes" id="UP001595867"/>
    </source>
</evidence>